<protein>
    <recommendedName>
        <fullName evidence="9">Flagellar assembly protein FliH/Type III secretion system HrpE domain-containing protein</fullName>
    </recommendedName>
</protein>
<evidence type="ECO:0000256" key="1">
    <source>
        <dbReference type="ARBA" id="ARBA00003041"/>
    </source>
</evidence>
<feature type="coiled-coil region" evidence="7">
    <location>
        <begin position="55"/>
        <end position="124"/>
    </location>
</feature>
<comment type="function">
    <text evidence="1">Needed for flagellar regrowth and assembly.</text>
</comment>
<evidence type="ECO:0000256" key="8">
    <source>
        <dbReference type="SAM" id="MobiDB-lite"/>
    </source>
</evidence>
<dbReference type="InterPro" id="IPR051472">
    <property type="entry name" value="T3SS_Stator/FliH"/>
</dbReference>
<accession>A0A226C1D8</accession>
<evidence type="ECO:0000256" key="7">
    <source>
        <dbReference type="SAM" id="Coils"/>
    </source>
</evidence>
<evidence type="ECO:0000256" key="3">
    <source>
        <dbReference type="ARBA" id="ARBA00022448"/>
    </source>
</evidence>
<dbReference type="Pfam" id="PF02108">
    <property type="entry name" value="FliH"/>
    <property type="match status" value="1"/>
</dbReference>
<dbReference type="PANTHER" id="PTHR34982">
    <property type="entry name" value="YOP PROTEINS TRANSLOCATION PROTEIN L"/>
    <property type="match status" value="1"/>
</dbReference>
<reference evidence="10 11" key="1">
    <citation type="submission" date="2017-06" db="EMBL/GenBank/DDBJ databases">
        <title>Draft Genome Sequence of Natranaerobius trueperi halophilic, alkalithermophilic bacteria from soda lakes.</title>
        <authorList>
            <person name="Zhao B."/>
        </authorList>
    </citation>
    <scope>NUCLEOTIDE SEQUENCE [LARGE SCALE GENOMIC DNA]</scope>
    <source>
        <strain evidence="10 11">DSM 18760</strain>
    </source>
</reference>
<evidence type="ECO:0000256" key="4">
    <source>
        <dbReference type="ARBA" id="ARBA00022795"/>
    </source>
</evidence>
<keyword evidence="5" id="KW-0653">Protein transport</keyword>
<evidence type="ECO:0000313" key="10">
    <source>
        <dbReference type="EMBL" id="OWZ84227.1"/>
    </source>
</evidence>
<keyword evidence="11" id="KW-1185">Reference proteome</keyword>
<evidence type="ECO:0000256" key="6">
    <source>
        <dbReference type="ARBA" id="ARBA00023225"/>
    </source>
</evidence>
<dbReference type="PANTHER" id="PTHR34982:SF1">
    <property type="entry name" value="FLAGELLAR ASSEMBLY PROTEIN FLIH"/>
    <property type="match status" value="1"/>
</dbReference>
<evidence type="ECO:0000256" key="2">
    <source>
        <dbReference type="ARBA" id="ARBA00006602"/>
    </source>
</evidence>
<keyword evidence="7" id="KW-0175">Coiled coil</keyword>
<dbReference type="InterPro" id="IPR018035">
    <property type="entry name" value="Flagellar_FliH/T3SS_HrpE"/>
</dbReference>
<proteinExistence type="inferred from homology"/>
<dbReference type="RefSeq" id="WP_089023012.1">
    <property type="nucleotide sequence ID" value="NZ_NIQC01000006.1"/>
</dbReference>
<dbReference type="Gene3D" id="3.30.2320.30">
    <property type="entry name" value="ATP synthase, E subunit, C-terminal"/>
    <property type="match status" value="1"/>
</dbReference>
<name>A0A226C1D8_9FIRM</name>
<dbReference type="Proteomes" id="UP000214588">
    <property type="component" value="Unassembled WGS sequence"/>
</dbReference>
<sequence length="248" mass="28108">MSKVYKSDSLTPSSPFVWECKMKQSTNKNDGNGVNKSNAQSMTSNAMKDAEEIIKNAKKRAYEEANAIKEQAEKEKEQIFENAKKEGYQAGYEAGKNEGLQVIEEKQEELLQKAKKVVQAAEDDYCRLLSETEPQIVQLILNIARKVISTKLEEDKESIINLVKNGIEKLNDQKRVTIRANPEDYTLLSENVTQLKCNFKEIKIELVEDLNLQIGSPVLLGENGHIDLDIENQLEELHRSLKQVVQLG</sequence>
<feature type="region of interest" description="Disordered" evidence="8">
    <location>
        <begin position="1"/>
        <end position="50"/>
    </location>
</feature>
<organism evidence="10 11">
    <name type="scientific">Natranaerobius trueperi</name>
    <dbReference type="NCBI Taxonomy" id="759412"/>
    <lineage>
        <taxon>Bacteria</taxon>
        <taxon>Bacillati</taxon>
        <taxon>Bacillota</taxon>
        <taxon>Clostridia</taxon>
        <taxon>Natranaerobiales</taxon>
        <taxon>Natranaerobiaceae</taxon>
        <taxon>Natranaerobius</taxon>
    </lineage>
</organism>
<feature type="compositionally biased region" description="Polar residues" evidence="8">
    <location>
        <begin position="23"/>
        <end position="46"/>
    </location>
</feature>
<dbReference type="OrthoDB" id="2375163at2"/>
<comment type="caution">
    <text evidence="10">The sequence shown here is derived from an EMBL/GenBank/DDBJ whole genome shotgun (WGS) entry which is preliminary data.</text>
</comment>
<dbReference type="GO" id="GO:0005829">
    <property type="term" value="C:cytosol"/>
    <property type="evidence" value="ECO:0007669"/>
    <property type="project" value="TreeGrafter"/>
</dbReference>
<keyword evidence="3" id="KW-0813">Transport</keyword>
<keyword evidence="6" id="KW-1006">Bacterial flagellum protein export</keyword>
<evidence type="ECO:0000256" key="5">
    <source>
        <dbReference type="ARBA" id="ARBA00022927"/>
    </source>
</evidence>
<dbReference type="SUPFAM" id="SSF160527">
    <property type="entry name" value="V-type ATPase subunit E-like"/>
    <property type="match status" value="1"/>
</dbReference>
<dbReference type="InterPro" id="IPR038495">
    <property type="entry name" value="ATPase_E_C"/>
</dbReference>
<feature type="domain" description="Flagellar assembly protein FliH/Type III secretion system HrpE" evidence="9">
    <location>
        <begin position="110"/>
        <end position="236"/>
    </location>
</feature>
<gene>
    <name evidence="10" type="ORF">CDO51_03995</name>
</gene>
<dbReference type="GO" id="GO:0015031">
    <property type="term" value="P:protein transport"/>
    <property type="evidence" value="ECO:0007669"/>
    <property type="project" value="UniProtKB-KW"/>
</dbReference>
<evidence type="ECO:0000313" key="11">
    <source>
        <dbReference type="Proteomes" id="UP000214588"/>
    </source>
</evidence>
<dbReference type="AlphaFoldDB" id="A0A226C1D8"/>
<keyword evidence="4" id="KW-1005">Bacterial flagellum biogenesis</keyword>
<dbReference type="EMBL" id="NIQC01000006">
    <property type="protein sequence ID" value="OWZ84227.1"/>
    <property type="molecule type" value="Genomic_DNA"/>
</dbReference>
<evidence type="ECO:0000259" key="9">
    <source>
        <dbReference type="Pfam" id="PF02108"/>
    </source>
</evidence>
<comment type="similarity">
    <text evidence="2">Belongs to the FliH family.</text>
</comment>
<dbReference type="GO" id="GO:0044781">
    <property type="term" value="P:bacterial-type flagellum organization"/>
    <property type="evidence" value="ECO:0007669"/>
    <property type="project" value="UniProtKB-KW"/>
</dbReference>